<comment type="caution">
    <text evidence="2">The sequence shown here is derived from an EMBL/GenBank/DDBJ whole genome shotgun (WGS) entry which is preliminary data.</text>
</comment>
<dbReference type="NCBIfam" id="TIGR04131">
    <property type="entry name" value="Bac_Flav_CTERM"/>
    <property type="match status" value="1"/>
</dbReference>
<evidence type="ECO:0000313" key="3">
    <source>
        <dbReference type="Proteomes" id="UP000636010"/>
    </source>
</evidence>
<evidence type="ECO:0000256" key="1">
    <source>
        <dbReference type="SAM" id="SignalP"/>
    </source>
</evidence>
<dbReference type="InterPro" id="IPR026341">
    <property type="entry name" value="T9SS_type_B"/>
</dbReference>
<feature type="signal peptide" evidence="1">
    <location>
        <begin position="1"/>
        <end position="22"/>
    </location>
</feature>
<name>A0ABQ1MUI3_9BACT</name>
<dbReference type="Pfam" id="PF13585">
    <property type="entry name" value="CHU_C"/>
    <property type="match status" value="1"/>
</dbReference>
<sequence length="145" mass="15971">MKQFSILIVALIVSISPMRMLAQDTDGGVKYRVVAVSHSNDSIVSVSNEVVLFKAFSLQVPTAFTPNSDGLNDKFGAVAENVKEYKLVVYNRYGEVVFNTDNLSEKWDGTYKGTKVPAGGYMYEIVARSHEDESVQKSGKVLVII</sequence>
<keyword evidence="3" id="KW-1185">Reference proteome</keyword>
<dbReference type="EMBL" id="BMEC01000012">
    <property type="protein sequence ID" value="GGC46373.1"/>
    <property type="molecule type" value="Genomic_DNA"/>
</dbReference>
<accession>A0ABQ1MUI3</accession>
<organism evidence="2 3">
    <name type="scientific">Marivirga lumbricoides</name>
    <dbReference type="NCBI Taxonomy" id="1046115"/>
    <lineage>
        <taxon>Bacteria</taxon>
        <taxon>Pseudomonadati</taxon>
        <taxon>Bacteroidota</taxon>
        <taxon>Cytophagia</taxon>
        <taxon>Cytophagales</taxon>
        <taxon>Marivirgaceae</taxon>
        <taxon>Marivirga</taxon>
    </lineage>
</organism>
<proteinExistence type="predicted"/>
<evidence type="ECO:0000313" key="2">
    <source>
        <dbReference type="EMBL" id="GGC46373.1"/>
    </source>
</evidence>
<keyword evidence="1" id="KW-0732">Signal</keyword>
<gene>
    <name evidence="2" type="ORF">GCM10011506_34960</name>
</gene>
<feature type="chain" id="PRO_5047163421" description="Gliding motility-associated C-terminal domain-containing protein" evidence="1">
    <location>
        <begin position="23"/>
        <end position="145"/>
    </location>
</feature>
<dbReference type="Proteomes" id="UP000636010">
    <property type="component" value="Unassembled WGS sequence"/>
</dbReference>
<protein>
    <recommendedName>
        <fullName evidence="4">Gliding motility-associated C-terminal domain-containing protein</fullName>
    </recommendedName>
</protein>
<dbReference type="RefSeq" id="WP_188465965.1">
    <property type="nucleotide sequence ID" value="NZ_BAABHU010000012.1"/>
</dbReference>
<evidence type="ECO:0008006" key="4">
    <source>
        <dbReference type="Google" id="ProtNLM"/>
    </source>
</evidence>
<reference evidence="3" key="1">
    <citation type="journal article" date="2019" name="Int. J. Syst. Evol. Microbiol.">
        <title>The Global Catalogue of Microorganisms (GCM) 10K type strain sequencing project: providing services to taxonomists for standard genome sequencing and annotation.</title>
        <authorList>
            <consortium name="The Broad Institute Genomics Platform"/>
            <consortium name="The Broad Institute Genome Sequencing Center for Infectious Disease"/>
            <person name="Wu L."/>
            <person name="Ma J."/>
        </authorList>
    </citation>
    <scope>NUCLEOTIDE SEQUENCE [LARGE SCALE GENOMIC DNA]</scope>
    <source>
        <strain evidence="3">CGMCC 1.10832</strain>
    </source>
</reference>